<sequence>MNGKHLACVDLVNPRTGVSDCPSRAYLCNNTVYFTLMTQQCPKTCNRCPGTVTPGSSCRDLVNPTTGVSDCPRMASYCRNSAYLALMRQQCPKTCGYCV</sequence>
<dbReference type="SMART" id="SM00254">
    <property type="entry name" value="ShKT"/>
    <property type="match status" value="2"/>
</dbReference>
<organism evidence="5 6">
    <name type="scientific">Angiostrongylus cantonensis</name>
    <name type="common">Rat lungworm</name>
    <dbReference type="NCBI Taxonomy" id="6313"/>
    <lineage>
        <taxon>Eukaryota</taxon>
        <taxon>Metazoa</taxon>
        <taxon>Ecdysozoa</taxon>
        <taxon>Nematoda</taxon>
        <taxon>Chromadorea</taxon>
        <taxon>Rhabditida</taxon>
        <taxon>Rhabditina</taxon>
        <taxon>Rhabditomorpha</taxon>
        <taxon>Strongyloidea</taxon>
        <taxon>Metastrongylidae</taxon>
        <taxon>Angiostrongylus</taxon>
    </lineage>
</organism>
<dbReference type="WBParaSite" id="ACAC_0001019501-mRNA-1">
    <property type="protein sequence ID" value="ACAC_0001019501-mRNA-1"/>
    <property type="gene ID" value="ACAC_0001019501"/>
</dbReference>
<evidence type="ECO:0000313" key="5">
    <source>
        <dbReference type="Proteomes" id="UP000035642"/>
    </source>
</evidence>
<dbReference type="Gene3D" id="1.10.10.1940">
    <property type="match status" value="1"/>
</dbReference>
<name>A0A0K0DGH6_ANGCA</name>
<protein>
    <submittedName>
        <fullName evidence="6">ShTK domain protein</fullName>
    </submittedName>
</protein>
<dbReference type="Gene3D" id="1.10.10.1870">
    <property type="entry name" value="ShTK domain-like"/>
    <property type="match status" value="1"/>
</dbReference>
<dbReference type="PANTHER" id="PTHR46219">
    <property type="entry name" value="PROTEIN CBG11138"/>
    <property type="match status" value="1"/>
</dbReference>
<reference evidence="6" key="2">
    <citation type="submission" date="2017-02" db="UniProtKB">
        <authorList>
            <consortium name="WormBaseParasite"/>
        </authorList>
    </citation>
    <scope>IDENTIFICATION</scope>
</reference>
<keyword evidence="5" id="KW-1185">Reference proteome</keyword>
<dbReference type="Proteomes" id="UP000035642">
    <property type="component" value="Unassembled WGS sequence"/>
</dbReference>
<evidence type="ECO:0000256" key="1">
    <source>
        <dbReference type="ARBA" id="ARBA00022729"/>
    </source>
</evidence>
<reference evidence="5" key="1">
    <citation type="submission" date="2012-09" db="EMBL/GenBank/DDBJ databases">
        <authorList>
            <person name="Martin A.A."/>
        </authorList>
    </citation>
    <scope>NUCLEOTIDE SEQUENCE</scope>
</reference>
<evidence type="ECO:0000256" key="2">
    <source>
        <dbReference type="ARBA" id="ARBA00023157"/>
    </source>
</evidence>
<dbReference type="AlphaFoldDB" id="A0A0K0DGH6"/>
<dbReference type="STRING" id="6313.A0A0K0DGH6"/>
<feature type="domain" description="ShKT" evidence="4">
    <location>
        <begin position="58"/>
        <end position="98"/>
    </location>
</feature>
<keyword evidence="1" id="KW-0732">Signal</keyword>
<keyword evidence="2" id="KW-1015">Disulfide bond</keyword>
<dbReference type="FunFam" id="1.10.10.1940:FF:000002">
    <property type="entry name" value="PHAryngeal gland Toxin-related"/>
    <property type="match status" value="2"/>
</dbReference>
<evidence type="ECO:0000313" key="6">
    <source>
        <dbReference type="WBParaSite" id="ACAC_0001019501-mRNA-1"/>
    </source>
</evidence>
<dbReference type="Pfam" id="PF01549">
    <property type="entry name" value="ShK"/>
    <property type="match status" value="2"/>
</dbReference>
<dbReference type="InterPro" id="IPR003582">
    <property type="entry name" value="ShKT_dom"/>
</dbReference>
<proteinExistence type="predicted"/>
<dbReference type="PROSITE" id="PS51670">
    <property type="entry name" value="SHKT"/>
    <property type="match status" value="2"/>
</dbReference>
<feature type="domain" description="ShKT" evidence="4">
    <location>
        <begin position="8"/>
        <end position="48"/>
    </location>
</feature>
<accession>A0A0K0DGH6</accession>
<evidence type="ECO:0000256" key="3">
    <source>
        <dbReference type="PROSITE-ProRule" id="PRU01005"/>
    </source>
</evidence>
<comment type="caution">
    <text evidence="3">Lacks conserved residue(s) required for the propagation of feature annotation.</text>
</comment>
<evidence type="ECO:0000259" key="4">
    <source>
        <dbReference type="PROSITE" id="PS51670"/>
    </source>
</evidence>